<evidence type="ECO:0000256" key="6">
    <source>
        <dbReference type="ARBA" id="ARBA00047939"/>
    </source>
</evidence>
<dbReference type="RefSeq" id="WP_091497464.1">
    <property type="nucleotide sequence ID" value="NZ_FODJ01000006.1"/>
</dbReference>
<dbReference type="InterPro" id="IPR003812">
    <property type="entry name" value="Fido"/>
</dbReference>
<dbReference type="GO" id="GO:0051302">
    <property type="term" value="P:regulation of cell division"/>
    <property type="evidence" value="ECO:0007669"/>
    <property type="project" value="TreeGrafter"/>
</dbReference>
<organism evidence="9 10">
    <name type="scientific">Amphibacillus marinus</name>
    <dbReference type="NCBI Taxonomy" id="872970"/>
    <lineage>
        <taxon>Bacteria</taxon>
        <taxon>Bacillati</taxon>
        <taxon>Bacillota</taxon>
        <taxon>Bacilli</taxon>
        <taxon>Bacillales</taxon>
        <taxon>Bacillaceae</taxon>
        <taxon>Amphibacillus</taxon>
    </lineage>
</organism>
<dbReference type="NCBIfam" id="NF046029">
    <property type="entry name" value="ProtAdlyltaseNmFic"/>
    <property type="match status" value="1"/>
</dbReference>
<evidence type="ECO:0000256" key="1">
    <source>
        <dbReference type="ARBA" id="ARBA00022679"/>
    </source>
</evidence>
<keyword evidence="2" id="KW-0548">Nucleotidyltransferase</keyword>
<dbReference type="PROSITE" id="PS51459">
    <property type="entry name" value="FIDO"/>
    <property type="match status" value="1"/>
</dbReference>
<evidence type="ECO:0000256" key="2">
    <source>
        <dbReference type="ARBA" id="ARBA00022695"/>
    </source>
</evidence>
<feature type="domain" description="Fido" evidence="8">
    <location>
        <begin position="29"/>
        <end position="159"/>
    </location>
</feature>
<keyword evidence="3" id="KW-0547">Nucleotide-binding</keyword>
<dbReference type="Proteomes" id="UP000199300">
    <property type="component" value="Unassembled WGS sequence"/>
</dbReference>
<keyword evidence="1" id="KW-0808">Transferase</keyword>
<dbReference type="EC" id="2.7.7.108" evidence="5"/>
<dbReference type="SUPFAM" id="SSF140931">
    <property type="entry name" value="Fic-like"/>
    <property type="match status" value="1"/>
</dbReference>
<evidence type="ECO:0000256" key="7">
    <source>
        <dbReference type="ARBA" id="ARBA00048696"/>
    </source>
</evidence>
<evidence type="ECO:0000259" key="8">
    <source>
        <dbReference type="PROSITE" id="PS51459"/>
    </source>
</evidence>
<evidence type="ECO:0000256" key="3">
    <source>
        <dbReference type="ARBA" id="ARBA00022741"/>
    </source>
</evidence>
<reference evidence="9 10" key="1">
    <citation type="submission" date="2016-10" db="EMBL/GenBank/DDBJ databases">
        <authorList>
            <person name="de Groot N.N."/>
        </authorList>
    </citation>
    <scope>NUCLEOTIDE SEQUENCE [LARGE SCALE GENOMIC DNA]</scope>
    <source>
        <strain evidence="9 10">CGMCC 1.10434</strain>
    </source>
</reference>
<evidence type="ECO:0000313" key="9">
    <source>
        <dbReference type="EMBL" id="SEO33395.1"/>
    </source>
</evidence>
<dbReference type="GO" id="GO:0005524">
    <property type="term" value="F:ATP binding"/>
    <property type="evidence" value="ECO:0007669"/>
    <property type="project" value="UniProtKB-KW"/>
</dbReference>
<dbReference type="Pfam" id="PF02661">
    <property type="entry name" value="Fic"/>
    <property type="match status" value="1"/>
</dbReference>
<dbReference type="EMBL" id="FODJ01000006">
    <property type="protein sequence ID" value="SEO33395.1"/>
    <property type="molecule type" value="Genomic_DNA"/>
</dbReference>
<gene>
    <name evidence="9" type="ORF">SAMN04488134_106112</name>
</gene>
<sequence length="196" mass="23027">MDQISEEYLSKQRALELWDSGYINKIEAGTTKGLKEIHRYLFSGLEGYNAGEIREVNISKDDFLFAPALYLQETLETVEKLPENTFTEIITKYAEMNVAHPFLEGNGRATRIWLDQILRKQLKLCIDWQQISKYDYLNYMKHSKNNTKNIEQLLKQALTDQSYDRVLYMKGIDKSFEYEDLSAYQTVRIDAELNNK</sequence>
<comment type="catalytic activity">
    <reaction evidence="6">
        <text>L-threonyl-[protein] + ATP = 3-O-(5'-adenylyl)-L-threonyl-[protein] + diphosphate</text>
        <dbReference type="Rhea" id="RHEA:54292"/>
        <dbReference type="Rhea" id="RHEA-COMP:11060"/>
        <dbReference type="Rhea" id="RHEA-COMP:13847"/>
        <dbReference type="ChEBI" id="CHEBI:30013"/>
        <dbReference type="ChEBI" id="CHEBI:30616"/>
        <dbReference type="ChEBI" id="CHEBI:33019"/>
        <dbReference type="ChEBI" id="CHEBI:138113"/>
        <dbReference type="EC" id="2.7.7.108"/>
    </reaction>
</comment>
<dbReference type="PANTHER" id="PTHR39560">
    <property type="entry name" value="PROTEIN ADENYLYLTRANSFERASE FIC-RELATED"/>
    <property type="match status" value="1"/>
</dbReference>
<name>A0A1H8NUT3_9BACI</name>
<evidence type="ECO:0000256" key="5">
    <source>
        <dbReference type="ARBA" id="ARBA00034531"/>
    </source>
</evidence>
<dbReference type="AlphaFoldDB" id="A0A1H8NUT3"/>
<proteinExistence type="predicted"/>
<dbReference type="OrthoDB" id="9813719at2"/>
<dbReference type="InterPro" id="IPR036597">
    <property type="entry name" value="Fido-like_dom_sf"/>
</dbReference>
<keyword evidence="4" id="KW-0067">ATP-binding</keyword>
<protein>
    <recommendedName>
        <fullName evidence="5">protein adenylyltransferase</fullName>
        <ecNumber evidence="5">2.7.7.108</ecNumber>
    </recommendedName>
</protein>
<evidence type="ECO:0000256" key="4">
    <source>
        <dbReference type="ARBA" id="ARBA00022840"/>
    </source>
</evidence>
<accession>A0A1H8NUT3</accession>
<evidence type="ECO:0000313" key="10">
    <source>
        <dbReference type="Proteomes" id="UP000199300"/>
    </source>
</evidence>
<keyword evidence="10" id="KW-1185">Reference proteome</keyword>
<dbReference type="Gene3D" id="1.10.3290.10">
    <property type="entry name" value="Fido-like domain"/>
    <property type="match status" value="1"/>
</dbReference>
<dbReference type="GO" id="GO:0070733">
    <property type="term" value="F:AMPylase activity"/>
    <property type="evidence" value="ECO:0007669"/>
    <property type="project" value="UniProtKB-EC"/>
</dbReference>
<comment type="catalytic activity">
    <reaction evidence="7">
        <text>L-tyrosyl-[protein] + ATP = O-(5'-adenylyl)-L-tyrosyl-[protein] + diphosphate</text>
        <dbReference type="Rhea" id="RHEA:54288"/>
        <dbReference type="Rhea" id="RHEA-COMP:10136"/>
        <dbReference type="Rhea" id="RHEA-COMP:13846"/>
        <dbReference type="ChEBI" id="CHEBI:30616"/>
        <dbReference type="ChEBI" id="CHEBI:33019"/>
        <dbReference type="ChEBI" id="CHEBI:46858"/>
        <dbReference type="ChEBI" id="CHEBI:83624"/>
        <dbReference type="EC" id="2.7.7.108"/>
    </reaction>
</comment>
<dbReference type="PANTHER" id="PTHR39560:SF1">
    <property type="entry name" value="PROTEIN ADENYLYLTRANSFERASE FIC-RELATED"/>
    <property type="match status" value="1"/>
</dbReference>